<organism evidence="2 3">
    <name type="scientific">Natronomicrosphaera hydrolytica</name>
    <dbReference type="NCBI Taxonomy" id="3242702"/>
    <lineage>
        <taxon>Bacteria</taxon>
        <taxon>Pseudomonadati</taxon>
        <taxon>Planctomycetota</taxon>
        <taxon>Phycisphaerae</taxon>
        <taxon>Phycisphaerales</taxon>
        <taxon>Phycisphaeraceae</taxon>
        <taxon>Natronomicrosphaera</taxon>
    </lineage>
</organism>
<evidence type="ECO:0000256" key="1">
    <source>
        <dbReference type="SAM" id="Phobius"/>
    </source>
</evidence>
<reference evidence="2 3" key="1">
    <citation type="submission" date="2024-08" db="EMBL/GenBank/DDBJ databases">
        <title>Whole-genome sequencing of halo(alkali)philic microorganisms from hypersaline lakes.</title>
        <authorList>
            <person name="Sorokin D.Y."/>
            <person name="Merkel A.Y."/>
            <person name="Messina E."/>
            <person name="Yakimov M."/>
        </authorList>
    </citation>
    <scope>NUCLEOTIDE SEQUENCE [LARGE SCALE GENOMIC DNA]</scope>
    <source>
        <strain evidence="2 3">AB-hyl4</strain>
    </source>
</reference>
<accession>A0ABV4U215</accession>
<gene>
    <name evidence="2" type="ORF">ACERK3_04705</name>
</gene>
<dbReference type="RefSeq" id="WP_425344520.1">
    <property type="nucleotide sequence ID" value="NZ_JBGUBD010000003.1"/>
</dbReference>
<feature type="transmembrane region" description="Helical" evidence="1">
    <location>
        <begin position="112"/>
        <end position="130"/>
    </location>
</feature>
<keyword evidence="1" id="KW-1133">Transmembrane helix</keyword>
<evidence type="ECO:0000313" key="3">
    <source>
        <dbReference type="Proteomes" id="UP001575105"/>
    </source>
</evidence>
<keyword evidence="1" id="KW-0812">Transmembrane</keyword>
<keyword evidence="1" id="KW-0472">Membrane</keyword>
<proteinExistence type="predicted"/>
<keyword evidence="3" id="KW-1185">Reference proteome</keyword>
<comment type="caution">
    <text evidence="2">The sequence shown here is derived from an EMBL/GenBank/DDBJ whole genome shotgun (WGS) entry which is preliminary data.</text>
</comment>
<dbReference type="EMBL" id="JBGUBD010000003">
    <property type="protein sequence ID" value="MFA9477591.1"/>
    <property type="molecule type" value="Genomic_DNA"/>
</dbReference>
<feature type="transmembrane region" description="Helical" evidence="1">
    <location>
        <begin position="12"/>
        <end position="34"/>
    </location>
</feature>
<feature type="transmembrane region" description="Helical" evidence="1">
    <location>
        <begin position="85"/>
        <end position="106"/>
    </location>
</feature>
<sequence length="153" mass="17153">MTMERALRLAWIWWTVFLLTPAALFVVVMWSLVFGEGTTRPMLGQVFFLVSLAWLLLATPGAFLLRHHVYRSYWEGRSVDPESYLKGMITIWIAPEVGGIIALVGVLFSGTLLPNLLPAAVAFMLFAPFWPTGRAMVDTVGAADDDEVFRHPR</sequence>
<dbReference type="Proteomes" id="UP001575105">
    <property type="component" value="Unassembled WGS sequence"/>
</dbReference>
<evidence type="ECO:0000313" key="2">
    <source>
        <dbReference type="EMBL" id="MFA9477591.1"/>
    </source>
</evidence>
<protein>
    <submittedName>
        <fullName evidence="2">Uncharacterized protein</fullName>
    </submittedName>
</protein>
<name>A0ABV4U215_9BACT</name>
<feature type="transmembrane region" description="Helical" evidence="1">
    <location>
        <begin position="46"/>
        <end position="65"/>
    </location>
</feature>